<protein>
    <submittedName>
        <fullName evidence="4">RND family efflux transporter, MFP subunit</fullName>
    </submittedName>
</protein>
<dbReference type="Pfam" id="PF25917">
    <property type="entry name" value="BSH_RND"/>
    <property type="match status" value="1"/>
</dbReference>
<dbReference type="AlphaFoldDB" id="A0A1H5X510"/>
<feature type="chain" id="PRO_5009289072" evidence="2">
    <location>
        <begin position="26"/>
        <end position="360"/>
    </location>
</feature>
<evidence type="ECO:0000259" key="3">
    <source>
        <dbReference type="Pfam" id="PF25917"/>
    </source>
</evidence>
<sequence>MNRNNKLAVCITASLALLGCNQAQVLEPQPERQNPLQVVKVNQANHTTNKHFSGIVRAHETVNVAFRIPGTLNHLHVQTGESVSKGDLIAELDPHDYQVALEELEAKMLEAQSAHKLAKAELRRVKQATQDNAIASVNLDRATSGYERSLSAIKVVEKNIQRAKDTLSYTKLVAPFDGVIGRVDFKQHEQVLPGIAVVTIQDQSNFDVEVDVPENMIQNFNVGDISNLSWYQSEAAVQAHVTEVSPVPHLIKQTYTVTYAVDSEHPSLFEGKSVTISTAHKTKRDTHCVPYSAVVGEKEELHVNIVRNNTVIYTPVELRSLDAYQACVAGDLQDEDYIVVSGSHYLQDGDKANSVVLRTN</sequence>
<feature type="signal peptide" evidence="2">
    <location>
        <begin position="1"/>
        <end position="25"/>
    </location>
</feature>
<name>A0A1H5X510_9VIBR</name>
<dbReference type="SUPFAM" id="SSF111369">
    <property type="entry name" value="HlyD-like secretion proteins"/>
    <property type="match status" value="1"/>
</dbReference>
<dbReference type="InterPro" id="IPR058625">
    <property type="entry name" value="MdtA-like_BSH"/>
</dbReference>
<dbReference type="NCBIfam" id="TIGR01730">
    <property type="entry name" value="RND_mfp"/>
    <property type="match status" value="1"/>
</dbReference>
<keyword evidence="2" id="KW-0732">Signal</keyword>
<dbReference type="Gene3D" id="2.40.50.100">
    <property type="match status" value="1"/>
</dbReference>
<comment type="similarity">
    <text evidence="1">Belongs to the membrane fusion protein (MFP) (TC 8.A.1) family.</text>
</comment>
<dbReference type="GO" id="GO:1990281">
    <property type="term" value="C:efflux pump complex"/>
    <property type="evidence" value="ECO:0007669"/>
    <property type="project" value="TreeGrafter"/>
</dbReference>
<gene>
    <name evidence="4" type="ORF">SAMN04488244_106210</name>
</gene>
<dbReference type="PROSITE" id="PS51257">
    <property type="entry name" value="PROKAR_LIPOPROTEIN"/>
    <property type="match status" value="1"/>
</dbReference>
<keyword evidence="5" id="KW-1185">Reference proteome</keyword>
<evidence type="ECO:0000256" key="2">
    <source>
        <dbReference type="SAM" id="SignalP"/>
    </source>
</evidence>
<accession>A0A1H5X510</accession>
<dbReference type="GO" id="GO:0015562">
    <property type="term" value="F:efflux transmembrane transporter activity"/>
    <property type="evidence" value="ECO:0007669"/>
    <property type="project" value="TreeGrafter"/>
</dbReference>
<dbReference type="EMBL" id="FNVG01000006">
    <property type="protein sequence ID" value="SEG06848.1"/>
    <property type="molecule type" value="Genomic_DNA"/>
</dbReference>
<dbReference type="PANTHER" id="PTHR30469">
    <property type="entry name" value="MULTIDRUG RESISTANCE PROTEIN MDTA"/>
    <property type="match status" value="1"/>
</dbReference>
<organism evidence="4 5">
    <name type="scientific">Vibrio hangzhouensis</name>
    <dbReference type="NCBI Taxonomy" id="462991"/>
    <lineage>
        <taxon>Bacteria</taxon>
        <taxon>Pseudomonadati</taxon>
        <taxon>Pseudomonadota</taxon>
        <taxon>Gammaproteobacteria</taxon>
        <taxon>Vibrionales</taxon>
        <taxon>Vibrionaceae</taxon>
        <taxon>Vibrio</taxon>
    </lineage>
</organism>
<dbReference type="OrthoDB" id="2110899at2"/>
<dbReference type="Proteomes" id="UP000236721">
    <property type="component" value="Unassembled WGS sequence"/>
</dbReference>
<dbReference type="Gene3D" id="2.40.420.20">
    <property type="match status" value="1"/>
</dbReference>
<reference evidence="5" key="1">
    <citation type="submission" date="2016-10" db="EMBL/GenBank/DDBJ databases">
        <authorList>
            <person name="Varghese N."/>
            <person name="Submissions S."/>
        </authorList>
    </citation>
    <scope>NUCLEOTIDE SEQUENCE [LARGE SCALE GENOMIC DNA]</scope>
    <source>
        <strain evidence="5">CGMCC 1.7062</strain>
    </source>
</reference>
<dbReference type="InterPro" id="IPR006143">
    <property type="entry name" value="RND_pump_MFP"/>
</dbReference>
<evidence type="ECO:0000256" key="1">
    <source>
        <dbReference type="ARBA" id="ARBA00009477"/>
    </source>
</evidence>
<feature type="domain" description="Multidrug resistance protein MdtA-like barrel-sandwich hybrid" evidence="3">
    <location>
        <begin position="60"/>
        <end position="194"/>
    </location>
</feature>
<evidence type="ECO:0000313" key="4">
    <source>
        <dbReference type="EMBL" id="SEG06848.1"/>
    </source>
</evidence>
<dbReference type="Gene3D" id="1.10.287.470">
    <property type="entry name" value="Helix hairpin bin"/>
    <property type="match status" value="1"/>
</dbReference>
<proteinExistence type="inferred from homology"/>
<dbReference type="RefSeq" id="WP_103879947.1">
    <property type="nucleotide sequence ID" value="NZ_FNVG01000006.1"/>
</dbReference>
<dbReference type="Gene3D" id="2.40.30.170">
    <property type="match status" value="1"/>
</dbReference>
<evidence type="ECO:0000313" key="5">
    <source>
        <dbReference type="Proteomes" id="UP000236721"/>
    </source>
</evidence>